<dbReference type="Proteomes" id="UP001295469">
    <property type="component" value="Chromosome C04"/>
</dbReference>
<dbReference type="AlphaFoldDB" id="A0A816JB55"/>
<dbReference type="EMBL" id="HG994368">
    <property type="protein sequence ID" value="CAF1845144.1"/>
    <property type="molecule type" value="Genomic_DNA"/>
</dbReference>
<reference evidence="1" key="1">
    <citation type="submission" date="2021-01" db="EMBL/GenBank/DDBJ databases">
        <authorList>
            <consortium name="Genoscope - CEA"/>
            <person name="William W."/>
        </authorList>
    </citation>
    <scope>NUCLEOTIDE SEQUENCE</scope>
</reference>
<sequence>MEASDWELRKIYSEISGWKIPDHEYIQAISMSNNLFDDEEDRSSGGCGGYGGEGGYEDGKREGRYKRLVDTMMVDVVIRKVEVVVVRWGWLWIHEWKLWWLWI</sequence>
<gene>
    <name evidence="1" type="ORF">DARMORV10_C04P32050.1</name>
</gene>
<organism evidence="1">
    <name type="scientific">Brassica napus</name>
    <name type="common">Rape</name>
    <dbReference type="NCBI Taxonomy" id="3708"/>
    <lineage>
        <taxon>Eukaryota</taxon>
        <taxon>Viridiplantae</taxon>
        <taxon>Streptophyta</taxon>
        <taxon>Embryophyta</taxon>
        <taxon>Tracheophyta</taxon>
        <taxon>Spermatophyta</taxon>
        <taxon>Magnoliopsida</taxon>
        <taxon>eudicotyledons</taxon>
        <taxon>Gunneridae</taxon>
        <taxon>Pentapetalae</taxon>
        <taxon>rosids</taxon>
        <taxon>malvids</taxon>
        <taxon>Brassicales</taxon>
        <taxon>Brassicaceae</taxon>
        <taxon>Brassiceae</taxon>
        <taxon>Brassica</taxon>
    </lineage>
</organism>
<proteinExistence type="predicted"/>
<evidence type="ECO:0000313" key="1">
    <source>
        <dbReference type="EMBL" id="CAF1845144.1"/>
    </source>
</evidence>
<protein>
    <submittedName>
        <fullName evidence="1">(rape) hypothetical protein</fullName>
    </submittedName>
</protein>
<accession>A0A816JB55</accession>
<name>A0A816JB55_BRANA</name>